<proteinExistence type="predicted"/>
<protein>
    <submittedName>
        <fullName evidence="2">DNA polymerase delta subunit 4</fullName>
    </submittedName>
</protein>
<name>A0A226EJ88_FOLCA</name>
<dbReference type="OrthoDB" id="337486at2759"/>
<evidence type="ECO:0000256" key="1">
    <source>
        <dbReference type="SAM" id="MobiDB-lite"/>
    </source>
</evidence>
<gene>
    <name evidence="2" type="ORF">Fcan01_06974</name>
</gene>
<evidence type="ECO:0000313" key="3">
    <source>
        <dbReference type="Proteomes" id="UP000198287"/>
    </source>
</evidence>
<dbReference type="GO" id="GO:0006261">
    <property type="term" value="P:DNA-templated DNA replication"/>
    <property type="evidence" value="ECO:0007669"/>
    <property type="project" value="TreeGrafter"/>
</dbReference>
<comment type="caution">
    <text evidence="2">The sequence shown here is derived from an EMBL/GenBank/DDBJ whole genome shotgun (WGS) entry which is preliminary data.</text>
</comment>
<dbReference type="Pfam" id="PF04081">
    <property type="entry name" value="DNA_pol_delta_4"/>
    <property type="match status" value="1"/>
</dbReference>
<feature type="compositionally biased region" description="Low complexity" evidence="1">
    <location>
        <begin position="11"/>
        <end position="36"/>
    </location>
</feature>
<dbReference type="PANTHER" id="PTHR14303:SF0">
    <property type="entry name" value="DNA POLYMERASE DELTA SUBUNIT 4"/>
    <property type="match status" value="1"/>
</dbReference>
<evidence type="ECO:0000313" key="2">
    <source>
        <dbReference type="EMBL" id="OXA57702.1"/>
    </source>
</evidence>
<dbReference type="STRING" id="158441.A0A226EJ88"/>
<dbReference type="AlphaFoldDB" id="A0A226EJ88"/>
<reference evidence="2 3" key="1">
    <citation type="submission" date="2015-12" db="EMBL/GenBank/DDBJ databases">
        <title>The genome of Folsomia candida.</title>
        <authorList>
            <person name="Faddeeva A."/>
            <person name="Derks M.F."/>
            <person name="Anvar Y."/>
            <person name="Smit S."/>
            <person name="Van Straalen N."/>
            <person name="Roelofs D."/>
        </authorList>
    </citation>
    <scope>NUCLEOTIDE SEQUENCE [LARGE SCALE GENOMIC DNA]</scope>
    <source>
        <strain evidence="2 3">VU population</strain>
        <tissue evidence="2">Whole body</tissue>
    </source>
</reference>
<feature type="compositionally biased region" description="Polar residues" evidence="1">
    <location>
        <begin position="75"/>
        <end position="88"/>
    </location>
</feature>
<feature type="region of interest" description="Disordered" evidence="1">
    <location>
        <begin position="1"/>
        <end position="116"/>
    </location>
</feature>
<dbReference type="InterPro" id="IPR007218">
    <property type="entry name" value="DNA_pol_delta_4"/>
</dbReference>
<dbReference type="PANTHER" id="PTHR14303">
    <property type="entry name" value="DNA POLYMERASE DELTA SUBUNIT 4"/>
    <property type="match status" value="1"/>
</dbReference>
<dbReference type="GO" id="GO:0003887">
    <property type="term" value="F:DNA-directed DNA polymerase activity"/>
    <property type="evidence" value="ECO:0007669"/>
    <property type="project" value="TreeGrafter"/>
</dbReference>
<dbReference type="Proteomes" id="UP000198287">
    <property type="component" value="Unassembled WGS sequence"/>
</dbReference>
<keyword evidence="3" id="KW-1185">Reference proteome</keyword>
<sequence length="219" mass="24550">MAPVKRRLTRSSAVKGGVAGSSKPSPAKKSPLPKQPLKARRVKKNQPRIDETLKTGKRGRRAKRVLKQKEIEGANRTNQGSTFTITSAEDQKTTAKLSQSSSSSSDTLEFACPGGSPNSPLRSLATALADSANVEPRLLTKKEEELEILRAFDIEATYGSCRGMSRRERYERALRFQLKPSPSPRILTILNQHKDDPNYYLDWETCIWDYGEMRSRLSR</sequence>
<organism evidence="2 3">
    <name type="scientific">Folsomia candida</name>
    <name type="common">Springtail</name>
    <dbReference type="NCBI Taxonomy" id="158441"/>
    <lineage>
        <taxon>Eukaryota</taxon>
        <taxon>Metazoa</taxon>
        <taxon>Ecdysozoa</taxon>
        <taxon>Arthropoda</taxon>
        <taxon>Hexapoda</taxon>
        <taxon>Collembola</taxon>
        <taxon>Entomobryomorpha</taxon>
        <taxon>Isotomoidea</taxon>
        <taxon>Isotomidae</taxon>
        <taxon>Proisotominae</taxon>
        <taxon>Folsomia</taxon>
    </lineage>
</organism>
<dbReference type="EMBL" id="LNIX01000003">
    <property type="protein sequence ID" value="OXA57702.1"/>
    <property type="molecule type" value="Genomic_DNA"/>
</dbReference>
<dbReference type="GO" id="GO:0000731">
    <property type="term" value="P:DNA synthesis involved in DNA repair"/>
    <property type="evidence" value="ECO:0007669"/>
    <property type="project" value="InterPro"/>
</dbReference>
<dbReference type="GO" id="GO:0043625">
    <property type="term" value="C:delta DNA polymerase complex"/>
    <property type="evidence" value="ECO:0007669"/>
    <property type="project" value="TreeGrafter"/>
</dbReference>
<feature type="compositionally biased region" description="Basic residues" evidence="1">
    <location>
        <begin position="55"/>
        <end position="66"/>
    </location>
</feature>
<feature type="compositionally biased region" description="Basic residues" evidence="1">
    <location>
        <begin position="37"/>
        <end position="46"/>
    </location>
</feature>
<accession>A0A226EJ88</accession>